<keyword evidence="3" id="KW-0238">DNA-binding</keyword>
<keyword evidence="1" id="KW-0678">Repressor</keyword>
<evidence type="ECO:0000256" key="4">
    <source>
        <dbReference type="ARBA" id="ARBA00023163"/>
    </source>
</evidence>
<dbReference type="EMBL" id="AZFF01000001">
    <property type="protein sequence ID" value="KRL57018.1"/>
    <property type="molecule type" value="Genomic_DNA"/>
</dbReference>
<feature type="domain" description="HTH lacI-type" evidence="5">
    <location>
        <begin position="5"/>
        <end position="50"/>
    </location>
</feature>
<dbReference type="RefSeq" id="WP_017262084.1">
    <property type="nucleotide sequence ID" value="NZ_AUAW01000001.1"/>
</dbReference>
<proteinExistence type="predicted"/>
<name>A0A0R1RS41_9LACO</name>
<dbReference type="eggNOG" id="COG1609">
    <property type="taxonomic scope" value="Bacteria"/>
</dbReference>
<dbReference type="OrthoDB" id="9796186at2"/>
<keyword evidence="4" id="KW-0804">Transcription</keyword>
<keyword evidence="2" id="KW-0805">Transcription regulation</keyword>
<comment type="caution">
    <text evidence="6">The sequence shown here is derived from an EMBL/GenBank/DDBJ whole genome shotgun (WGS) entry which is preliminary data.</text>
</comment>
<dbReference type="InterPro" id="IPR000843">
    <property type="entry name" value="HTH_LacI"/>
</dbReference>
<dbReference type="InterPro" id="IPR046335">
    <property type="entry name" value="LacI/GalR-like_sensor"/>
</dbReference>
<dbReference type="Pfam" id="PF13377">
    <property type="entry name" value="Peripla_BP_3"/>
    <property type="match status" value="1"/>
</dbReference>
<dbReference type="SUPFAM" id="SSF53822">
    <property type="entry name" value="Periplasmic binding protein-like I"/>
    <property type="match status" value="1"/>
</dbReference>
<dbReference type="InterPro" id="IPR028082">
    <property type="entry name" value="Peripla_BP_I"/>
</dbReference>
<protein>
    <submittedName>
        <fullName evidence="6">Ribose operon repressor</fullName>
    </submittedName>
</protein>
<dbReference type="PANTHER" id="PTHR30146:SF148">
    <property type="entry name" value="HTH-TYPE TRANSCRIPTIONAL REPRESSOR PURR-RELATED"/>
    <property type="match status" value="1"/>
</dbReference>
<dbReference type="Gene3D" id="3.40.50.2300">
    <property type="match status" value="2"/>
</dbReference>
<dbReference type="STRING" id="1114972.FD35_GL000022"/>
<organism evidence="6 7">
    <name type="scientific">Furfurilactobacillus rossiae DSM 15814</name>
    <dbReference type="NCBI Taxonomy" id="1114972"/>
    <lineage>
        <taxon>Bacteria</taxon>
        <taxon>Bacillati</taxon>
        <taxon>Bacillota</taxon>
        <taxon>Bacilli</taxon>
        <taxon>Lactobacillales</taxon>
        <taxon>Lactobacillaceae</taxon>
        <taxon>Furfurilactobacillus</taxon>
    </lineage>
</organism>
<dbReference type="CDD" id="cd01392">
    <property type="entry name" value="HTH_LacI"/>
    <property type="match status" value="1"/>
</dbReference>
<dbReference type="Pfam" id="PF00356">
    <property type="entry name" value="LacI"/>
    <property type="match status" value="1"/>
</dbReference>
<dbReference type="SUPFAM" id="SSF47413">
    <property type="entry name" value="lambda repressor-like DNA-binding domains"/>
    <property type="match status" value="1"/>
</dbReference>
<dbReference type="GO" id="GO:0003700">
    <property type="term" value="F:DNA-binding transcription factor activity"/>
    <property type="evidence" value="ECO:0007669"/>
    <property type="project" value="TreeGrafter"/>
</dbReference>
<accession>A0A0R1RS41</accession>
<dbReference type="GO" id="GO:0000976">
    <property type="term" value="F:transcription cis-regulatory region binding"/>
    <property type="evidence" value="ECO:0007669"/>
    <property type="project" value="TreeGrafter"/>
</dbReference>
<evidence type="ECO:0000259" key="5">
    <source>
        <dbReference type="PROSITE" id="PS50932"/>
    </source>
</evidence>
<reference evidence="6 7" key="1">
    <citation type="journal article" date="2015" name="Genome Announc.">
        <title>Expanding the biotechnology potential of lactobacilli through comparative genomics of 213 strains and associated genera.</title>
        <authorList>
            <person name="Sun Z."/>
            <person name="Harris H.M."/>
            <person name="McCann A."/>
            <person name="Guo C."/>
            <person name="Argimon S."/>
            <person name="Zhang W."/>
            <person name="Yang X."/>
            <person name="Jeffery I.B."/>
            <person name="Cooney J.C."/>
            <person name="Kagawa T.F."/>
            <person name="Liu W."/>
            <person name="Song Y."/>
            <person name="Salvetti E."/>
            <person name="Wrobel A."/>
            <person name="Rasinkangas P."/>
            <person name="Parkhill J."/>
            <person name="Rea M.C."/>
            <person name="O'Sullivan O."/>
            <person name="Ritari J."/>
            <person name="Douillard F.P."/>
            <person name="Paul Ross R."/>
            <person name="Yang R."/>
            <person name="Briner A.E."/>
            <person name="Felis G.E."/>
            <person name="de Vos W.M."/>
            <person name="Barrangou R."/>
            <person name="Klaenhammer T.R."/>
            <person name="Caufield P.W."/>
            <person name="Cui Y."/>
            <person name="Zhang H."/>
            <person name="O'Toole P.W."/>
        </authorList>
    </citation>
    <scope>NUCLEOTIDE SEQUENCE [LARGE SCALE GENOMIC DNA]</scope>
    <source>
        <strain evidence="6 7">DSM 15814</strain>
    </source>
</reference>
<evidence type="ECO:0000256" key="3">
    <source>
        <dbReference type="ARBA" id="ARBA00023125"/>
    </source>
</evidence>
<sequence length="333" mass="36633">MSKKTTITDIANEAGISPTTVSQILNGKGERFSATTRQKVLGLQKKMGYHNTGNDKPFESKVTVGMIVPSLDNPYYRELIHGVQDGLVSQFAELSVEFSENSEGIGYHIHELSERPVDAIIVAGDNMDLAFVQTLLANTGLPSIIMDPQQDNESSVAINELEAGSKSAEYLLDNGHRKIALLMKAGNSESKLHRITGFSNGLKEYHLDLDPTLFFEQPDDSKVSGFNSAKQVIDSGATAVFAFSDELAVGLNRGLLAHGKRVPEDISILGFDDIEITRYVQPELSTVHQPIQEMGEKLVKILFAKKSDEEFKPDSDERLFSVVLKKRGSIKHI</sequence>
<dbReference type="CDD" id="cd06267">
    <property type="entry name" value="PBP1_LacI_sugar_binding-like"/>
    <property type="match status" value="1"/>
</dbReference>
<gene>
    <name evidence="6" type="ORF">FD35_GL000022</name>
</gene>
<dbReference type="Proteomes" id="UP000051999">
    <property type="component" value="Unassembled WGS sequence"/>
</dbReference>
<dbReference type="PATRIC" id="fig|1114972.6.peg.22"/>
<dbReference type="InterPro" id="IPR010982">
    <property type="entry name" value="Lambda_DNA-bd_dom_sf"/>
</dbReference>
<evidence type="ECO:0000313" key="7">
    <source>
        <dbReference type="Proteomes" id="UP000051999"/>
    </source>
</evidence>
<dbReference type="Gene3D" id="1.10.260.40">
    <property type="entry name" value="lambda repressor-like DNA-binding domains"/>
    <property type="match status" value="1"/>
</dbReference>
<evidence type="ECO:0000313" key="6">
    <source>
        <dbReference type="EMBL" id="KRL57018.1"/>
    </source>
</evidence>
<dbReference type="PANTHER" id="PTHR30146">
    <property type="entry name" value="LACI-RELATED TRANSCRIPTIONAL REPRESSOR"/>
    <property type="match status" value="1"/>
</dbReference>
<dbReference type="AlphaFoldDB" id="A0A0R1RS41"/>
<dbReference type="PROSITE" id="PS50932">
    <property type="entry name" value="HTH_LACI_2"/>
    <property type="match status" value="1"/>
</dbReference>
<evidence type="ECO:0000256" key="2">
    <source>
        <dbReference type="ARBA" id="ARBA00023015"/>
    </source>
</evidence>
<keyword evidence="7" id="KW-1185">Reference proteome</keyword>
<evidence type="ECO:0000256" key="1">
    <source>
        <dbReference type="ARBA" id="ARBA00022491"/>
    </source>
</evidence>
<dbReference type="SMART" id="SM00354">
    <property type="entry name" value="HTH_LACI"/>
    <property type="match status" value="1"/>
</dbReference>